<feature type="compositionally biased region" description="Acidic residues" evidence="1">
    <location>
        <begin position="32"/>
        <end position="45"/>
    </location>
</feature>
<keyword evidence="3" id="KW-1185">Reference proteome</keyword>
<sequence>MEDYSIPNLTGEIQEISSDEDANCEREASDVSSEEDTNSDEENDATDAPVVIGDEEEDDDVQVVEDIRKRKEMTNSYPCILECESTIHSIAFNPIKLEVALAGDGVKLYVVQEDLFELDFIFKIEEELKLITYDQAGSCLFGVDSKSLYVLEREHGKTNRKTSFETPVTAMEAGSDKLVFGTEDGDVIGVNTTSFTVDFRLKVRKEQITTVRVWSHYAYAVCENYVYMVDQNNGKLTHENVHAVDLAAGVVRGACFVGGSTDGELVMFKLTPSKTVYKGTYRVTRKSSVTALANIDDEFVAVAFDDGLIKMCSVFPNREVGVIGSMQTFATHMVVSPDEEWLVASDSLKGVKVFKLTEIGDASPPRKKRKPARDNQLQSSSHENKSDFFSSL</sequence>
<evidence type="ECO:0000256" key="1">
    <source>
        <dbReference type="SAM" id="MobiDB-lite"/>
    </source>
</evidence>
<accession>A0A6A4K0Y6</accession>
<dbReference type="SUPFAM" id="SSF50978">
    <property type="entry name" value="WD40 repeat-like"/>
    <property type="match status" value="1"/>
</dbReference>
<dbReference type="OrthoDB" id="2288928at2759"/>
<dbReference type="Gene3D" id="2.130.10.10">
    <property type="entry name" value="YVTN repeat-like/Quinoprotein amine dehydrogenase"/>
    <property type="match status" value="1"/>
</dbReference>
<dbReference type="InterPro" id="IPR015943">
    <property type="entry name" value="WD40/YVTN_repeat-like_dom_sf"/>
</dbReference>
<evidence type="ECO:0008006" key="4">
    <source>
        <dbReference type="Google" id="ProtNLM"/>
    </source>
</evidence>
<dbReference type="EMBL" id="WIXP02000001">
    <property type="protein sequence ID" value="KAF6216795.1"/>
    <property type="molecule type" value="Genomic_DNA"/>
</dbReference>
<organism evidence="2 3">
    <name type="scientific">Apolygus lucorum</name>
    <name type="common">Small green plant bug</name>
    <name type="synonym">Lygocoris lucorum</name>
    <dbReference type="NCBI Taxonomy" id="248454"/>
    <lineage>
        <taxon>Eukaryota</taxon>
        <taxon>Metazoa</taxon>
        <taxon>Ecdysozoa</taxon>
        <taxon>Arthropoda</taxon>
        <taxon>Hexapoda</taxon>
        <taxon>Insecta</taxon>
        <taxon>Pterygota</taxon>
        <taxon>Neoptera</taxon>
        <taxon>Paraneoptera</taxon>
        <taxon>Hemiptera</taxon>
        <taxon>Heteroptera</taxon>
        <taxon>Panheteroptera</taxon>
        <taxon>Cimicomorpha</taxon>
        <taxon>Miridae</taxon>
        <taxon>Mirini</taxon>
        <taxon>Apolygus</taxon>
    </lineage>
</organism>
<protein>
    <recommendedName>
        <fullName evidence="4">WD repeat-containing protein 55 homolog</fullName>
    </recommendedName>
</protein>
<dbReference type="AlphaFoldDB" id="A0A6A4K0Y6"/>
<gene>
    <name evidence="2" type="ORF">GE061_001145</name>
</gene>
<feature type="compositionally biased region" description="Polar residues" evidence="1">
    <location>
        <begin position="375"/>
        <end position="392"/>
    </location>
</feature>
<evidence type="ECO:0000313" key="2">
    <source>
        <dbReference type="EMBL" id="KAF6216795.1"/>
    </source>
</evidence>
<feature type="region of interest" description="Disordered" evidence="1">
    <location>
        <begin position="1"/>
        <end position="50"/>
    </location>
</feature>
<dbReference type="InterPro" id="IPR036322">
    <property type="entry name" value="WD40_repeat_dom_sf"/>
</dbReference>
<comment type="caution">
    <text evidence="2">The sequence shown here is derived from an EMBL/GenBank/DDBJ whole genome shotgun (WGS) entry which is preliminary data.</text>
</comment>
<proteinExistence type="predicted"/>
<reference evidence="2" key="1">
    <citation type="journal article" date="2021" name="Mol. Ecol. Resour.">
        <title>Apolygus lucorum genome provides insights into omnivorousness and mesophyll feeding.</title>
        <authorList>
            <person name="Liu Y."/>
            <person name="Liu H."/>
            <person name="Wang H."/>
            <person name="Huang T."/>
            <person name="Liu B."/>
            <person name="Yang B."/>
            <person name="Yin L."/>
            <person name="Li B."/>
            <person name="Zhang Y."/>
            <person name="Zhang S."/>
            <person name="Jiang F."/>
            <person name="Zhang X."/>
            <person name="Ren Y."/>
            <person name="Wang B."/>
            <person name="Wang S."/>
            <person name="Lu Y."/>
            <person name="Wu K."/>
            <person name="Fan W."/>
            <person name="Wang G."/>
        </authorList>
    </citation>
    <scope>NUCLEOTIDE SEQUENCE</scope>
    <source>
        <strain evidence="2">12Hb</strain>
    </source>
</reference>
<name>A0A6A4K0Y6_APOLU</name>
<evidence type="ECO:0000313" key="3">
    <source>
        <dbReference type="Proteomes" id="UP000466442"/>
    </source>
</evidence>
<dbReference type="Proteomes" id="UP000466442">
    <property type="component" value="Linkage Group LG1"/>
</dbReference>
<feature type="region of interest" description="Disordered" evidence="1">
    <location>
        <begin position="361"/>
        <end position="392"/>
    </location>
</feature>